<evidence type="ECO:0000313" key="3">
    <source>
        <dbReference type="Proteomes" id="UP001372834"/>
    </source>
</evidence>
<sequence length="101" mass="11526">MFLKSHMGVFFPCLGLVAHLGADVSLDLTHFLISQNEHPEPDADMLGGIQLLKLELELQNTWRHIDWGPGNKCFEMMECDSHCQDDWFSKSPSICRSYEGE</sequence>
<dbReference type="EMBL" id="JAWJWE010000039">
    <property type="protein sequence ID" value="KAK6620606.1"/>
    <property type="molecule type" value="Genomic_DNA"/>
</dbReference>
<feature type="signal peptide" evidence="1">
    <location>
        <begin position="1"/>
        <end position="22"/>
    </location>
</feature>
<comment type="caution">
    <text evidence="2">The sequence shown here is derived from an EMBL/GenBank/DDBJ whole genome shotgun (WGS) entry which is preliminary data.</text>
</comment>
<feature type="chain" id="PRO_5042896208" evidence="1">
    <location>
        <begin position="23"/>
        <end position="101"/>
    </location>
</feature>
<accession>A0AAN8NSM7</accession>
<dbReference type="AlphaFoldDB" id="A0AAN8NSM7"/>
<dbReference type="Proteomes" id="UP001372834">
    <property type="component" value="Unassembled WGS sequence"/>
</dbReference>
<protein>
    <submittedName>
        <fullName evidence="2">Uncharacterized protein</fullName>
    </submittedName>
</protein>
<organism evidence="2 3">
    <name type="scientific">Polyplax serrata</name>
    <name type="common">Common mouse louse</name>
    <dbReference type="NCBI Taxonomy" id="468196"/>
    <lineage>
        <taxon>Eukaryota</taxon>
        <taxon>Metazoa</taxon>
        <taxon>Ecdysozoa</taxon>
        <taxon>Arthropoda</taxon>
        <taxon>Hexapoda</taxon>
        <taxon>Insecta</taxon>
        <taxon>Pterygota</taxon>
        <taxon>Neoptera</taxon>
        <taxon>Paraneoptera</taxon>
        <taxon>Psocodea</taxon>
        <taxon>Troctomorpha</taxon>
        <taxon>Phthiraptera</taxon>
        <taxon>Anoplura</taxon>
        <taxon>Polyplacidae</taxon>
        <taxon>Polyplax</taxon>
    </lineage>
</organism>
<evidence type="ECO:0000313" key="2">
    <source>
        <dbReference type="EMBL" id="KAK6620606.1"/>
    </source>
</evidence>
<gene>
    <name evidence="2" type="ORF">RUM43_010898</name>
</gene>
<name>A0AAN8NSM7_POLSC</name>
<reference evidence="2 3" key="1">
    <citation type="submission" date="2023-10" db="EMBL/GenBank/DDBJ databases">
        <title>Genomes of two closely related lineages of the louse Polyplax serrata with different host specificities.</title>
        <authorList>
            <person name="Martinu J."/>
            <person name="Tarabai H."/>
            <person name="Stefka J."/>
            <person name="Hypsa V."/>
        </authorList>
    </citation>
    <scope>NUCLEOTIDE SEQUENCE [LARGE SCALE GENOMIC DNA]</scope>
    <source>
        <strain evidence="2">HR10_N</strain>
    </source>
</reference>
<proteinExistence type="predicted"/>
<evidence type="ECO:0000256" key="1">
    <source>
        <dbReference type="SAM" id="SignalP"/>
    </source>
</evidence>
<keyword evidence="1" id="KW-0732">Signal</keyword>